<dbReference type="STRING" id="1305675.BFG57_14590"/>
<dbReference type="AlphaFoldDB" id="A0A1E5LFT0"/>
<sequence>MFAFTLISLLTAVVYFYITINPTLKETMIYFPIDETISFENIQTSLLLLDEKDEDEYVIDWKVSSKSNRNVYLRQDISLLFSDGKLIATLGKWKENTNILSQEKKIKGEDSSHLSALSLHHAEAHYPDDIIKGQQLMSYAQLYIIDSPLQPLESFSTASTTAEKEWKETLDRATAQALKYSWTRLIDTYNIPVKQYKLIPLTSLHQYTDKPLPNKTVAESQRILGQLWEGLYKNYYLGIKKENGTTINPIGSTIPLILFNDTHLIVLIEDINGDPNQLIQYY</sequence>
<evidence type="ECO:0000313" key="1">
    <source>
        <dbReference type="EMBL" id="OEH92923.1"/>
    </source>
</evidence>
<organism evidence="1 2">
    <name type="scientific">Bacillus solimangrovi</name>
    <dbReference type="NCBI Taxonomy" id="1305675"/>
    <lineage>
        <taxon>Bacteria</taxon>
        <taxon>Bacillati</taxon>
        <taxon>Bacillota</taxon>
        <taxon>Bacilli</taxon>
        <taxon>Bacillales</taxon>
        <taxon>Bacillaceae</taxon>
        <taxon>Bacillus</taxon>
    </lineage>
</organism>
<accession>A0A1E5LFT0</accession>
<evidence type="ECO:0000313" key="2">
    <source>
        <dbReference type="Proteomes" id="UP000095209"/>
    </source>
</evidence>
<name>A0A1E5LFT0_9BACI</name>
<comment type="caution">
    <text evidence="1">The sequence shown here is derived from an EMBL/GenBank/DDBJ whole genome shotgun (WGS) entry which is preliminary data.</text>
</comment>
<dbReference type="EMBL" id="MJEH01000021">
    <property type="protein sequence ID" value="OEH92923.1"/>
    <property type="molecule type" value="Genomic_DNA"/>
</dbReference>
<dbReference type="Proteomes" id="UP000095209">
    <property type="component" value="Unassembled WGS sequence"/>
</dbReference>
<proteinExistence type="predicted"/>
<protein>
    <submittedName>
        <fullName evidence="1">Uncharacterized protein</fullName>
    </submittedName>
</protein>
<gene>
    <name evidence="1" type="ORF">BFG57_14590</name>
</gene>
<reference evidence="1 2" key="1">
    <citation type="submission" date="2016-08" db="EMBL/GenBank/DDBJ databases">
        <title>Genome of Bacillus solimangrovi GH2-4.</title>
        <authorList>
            <person name="Lim S."/>
            <person name="Kim B.-C."/>
        </authorList>
    </citation>
    <scope>NUCLEOTIDE SEQUENCE [LARGE SCALE GENOMIC DNA]</scope>
    <source>
        <strain evidence="1 2">GH2-4</strain>
    </source>
</reference>
<keyword evidence="2" id="KW-1185">Reference proteome</keyword>